<organism evidence="2 3">
    <name type="scientific">Maribellus luteus</name>
    <dbReference type="NCBI Taxonomy" id="2305463"/>
    <lineage>
        <taxon>Bacteria</taxon>
        <taxon>Pseudomonadati</taxon>
        <taxon>Bacteroidota</taxon>
        <taxon>Bacteroidia</taxon>
        <taxon>Marinilabiliales</taxon>
        <taxon>Prolixibacteraceae</taxon>
        <taxon>Maribellus</taxon>
    </lineage>
</organism>
<dbReference type="Gene3D" id="1.20.1250.20">
    <property type="entry name" value="MFS general substrate transporter like domains"/>
    <property type="match status" value="1"/>
</dbReference>
<dbReference type="AlphaFoldDB" id="A0A399SLW3"/>
<feature type="transmembrane region" description="Helical" evidence="1">
    <location>
        <begin position="106"/>
        <end position="132"/>
    </location>
</feature>
<sequence>VSAYVGRPDLAAGLFLLQFIFGVFAGPIWLRVGYRLGKHRTAIIGELVQVAINLGLLAVAPKALPLLLVLTVAQGLAQGSGNLMLRAIVSDVADKQRLETGEDRTGLLFSIFSLTSKAATATAVGVALPLVGALGFRPGAANTAEALLGLKLVFALGPALAHAVSAALLAGFGLDERRHGAIRQALDARDAAGAAPAPAE</sequence>
<feature type="non-terminal residue" evidence="2">
    <location>
        <position position="1"/>
    </location>
</feature>
<keyword evidence="3" id="KW-1185">Reference proteome</keyword>
<gene>
    <name evidence="2" type="ORF">D1614_24065</name>
</gene>
<feature type="transmembrane region" description="Helical" evidence="1">
    <location>
        <begin position="152"/>
        <end position="174"/>
    </location>
</feature>
<keyword evidence="1" id="KW-0472">Membrane</keyword>
<dbReference type="InterPro" id="IPR036259">
    <property type="entry name" value="MFS_trans_sf"/>
</dbReference>
<keyword evidence="1" id="KW-0812">Transmembrane</keyword>
<reference evidence="2 3" key="1">
    <citation type="submission" date="2018-08" db="EMBL/GenBank/DDBJ databases">
        <title>Pallidiluteibacterium maritimus gen. nov., sp. nov., isolated from coastal sediment.</title>
        <authorList>
            <person name="Zhou L.Y."/>
        </authorList>
    </citation>
    <scope>NUCLEOTIDE SEQUENCE [LARGE SCALE GENOMIC DNA]</scope>
    <source>
        <strain evidence="2 3">XSD2</strain>
    </source>
</reference>
<dbReference type="Pfam" id="PF13347">
    <property type="entry name" value="MFS_2"/>
    <property type="match status" value="1"/>
</dbReference>
<accession>A0A399SLW3</accession>
<comment type="caution">
    <text evidence="2">The sequence shown here is derived from an EMBL/GenBank/DDBJ whole genome shotgun (WGS) entry which is preliminary data.</text>
</comment>
<keyword evidence="1" id="KW-1133">Transmembrane helix</keyword>
<feature type="transmembrane region" description="Helical" evidence="1">
    <location>
        <begin position="12"/>
        <end position="30"/>
    </location>
</feature>
<evidence type="ECO:0000313" key="3">
    <source>
        <dbReference type="Proteomes" id="UP000265926"/>
    </source>
</evidence>
<dbReference type="Proteomes" id="UP000265926">
    <property type="component" value="Unassembled WGS sequence"/>
</dbReference>
<proteinExistence type="predicted"/>
<evidence type="ECO:0000256" key="1">
    <source>
        <dbReference type="SAM" id="Phobius"/>
    </source>
</evidence>
<evidence type="ECO:0000313" key="2">
    <source>
        <dbReference type="EMBL" id="RIJ44640.1"/>
    </source>
</evidence>
<protein>
    <submittedName>
        <fullName evidence="2">Sodium:melibiose symporter</fullName>
    </submittedName>
</protein>
<dbReference type="SUPFAM" id="SSF103473">
    <property type="entry name" value="MFS general substrate transporter"/>
    <property type="match status" value="1"/>
</dbReference>
<dbReference type="EMBL" id="QWGR01000118">
    <property type="protein sequence ID" value="RIJ44640.1"/>
    <property type="molecule type" value="Genomic_DNA"/>
</dbReference>
<name>A0A399SLW3_9BACT</name>